<dbReference type="GO" id="GO:0005840">
    <property type="term" value="C:ribosome"/>
    <property type="evidence" value="ECO:0007669"/>
    <property type="project" value="UniProtKB-KW"/>
</dbReference>
<dbReference type="EMBL" id="LCJB01000053">
    <property type="protein sequence ID" value="KKT69571.1"/>
    <property type="molecule type" value="Genomic_DNA"/>
</dbReference>
<keyword evidence="4 6" id="KW-0687">Ribonucleoprotein</keyword>
<dbReference type="GO" id="GO:0003735">
    <property type="term" value="F:structural constituent of ribosome"/>
    <property type="evidence" value="ECO:0007669"/>
    <property type="project" value="InterPro"/>
</dbReference>
<keyword evidence="1 6" id="KW-0699">rRNA-binding</keyword>
<comment type="function">
    <text evidence="6">Binds directly to 16S ribosomal RNA.</text>
</comment>
<dbReference type="Proteomes" id="UP000034154">
    <property type="component" value="Unassembled WGS sequence"/>
</dbReference>
<dbReference type="Pfam" id="PF01649">
    <property type="entry name" value="Ribosomal_S20p"/>
    <property type="match status" value="1"/>
</dbReference>
<evidence type="ECO:0000256" key="1">
    <source>
        <dbReference type="ARBA" id="ARBA00022730"/>
    </source>
</evidence>
<gene>
    <name evidence="6" type="primary">rpsT</name>
    <name evidence="7" type="ORF">UW63_C0053G0007</name>
</gene>
<proteinExistence type="inferred from homology"/>
<dbReference type="GO" id="GO:0019843">
    <property type="term" value="F:rRNA binding"/>
    <property type="evidence" value="ECO:0007669"/>
    <property type="project" value="UniProtKB-UniRule"/>
</dbReference>
<evidence type="ECO:0000256" key="5">
    <source>
        <dbReference type="ARBA" id="ARBA00035136"/>
    </source>
</evidence>
<name>A0A0G1JD67_9BACT</name>
<dbReference type="GO" id="GO:1990904">
    <property type="term" value="C:ribonucleoprotein complex"/>
    <property type="evidence" value="ECO:0007669"/>
    <property type="project" value="UniProtKB-KW"/>
</dbReference>
<dbReference type="InterPro" id="IPR002583">
    <property type="entry name" value="Ribosomal_bS20"/>
</dbReference>
<evidence type="ECO:0000256" key="2">
    <source>
        <dbReference type="ARBA" id="ARBA00022884"/>
    </source>
</evidence>
<dbReference type="InterPro" id="IPR036510">
    <property type="entry name" value="Ribosomal_bS20_sf"/>
</dbReference>
<evidence type="ECO:0000256" key="6">
    <source>
        <dbReference type="HAMAP-Rule" id="MF_00500"/>
    </source>
</evidence>
<dbReference type="NCBIfam" id="TIGR00029">
    <property type="entry name" value="S20"/>
    <property type="match status" value="1"/>
</dbReference>
<dbReference type="SUPFAM" id="SSF46992">
    <property type="entry name" value="Ribosomal protein S20"/>
    <property type="match status" value="1"/>
</dbReference>
<evidence type="ECO:0000256" key="3">
    <source>
        <dbReference type="ARBA" id="ARBA00022980"/>
    </source>
</evidence>
<accession>A0A0G1JD67</accession>
<evidence type="ECO:0000313" key="7">
    <source>
        <dbReference type="EMBL" id="KKT69571.1"/>
    </source>
</evidence>
<evidence type="ECO:0000313" key="8">
    <source>
        <dbReference type="Proteomes" id="UP000034154"/>
    </source>
</evidence>
<dbReference type="GO" id="GO:0006412">
    <property type="term" value="P:translation"/>
    <property type="evidence" value="ECO:0007669"/>
    <property type="project" value="UniProtKB-UniRule"/>
</dbReference>
<comment type="caution">
    <text evidence="7">The sequence shown here is derived from an EMBL/GenBank/DDBJ whole genome shotgun (WGS) entry which is preliminary data.</text>
</comment>
<reference evidence="7 8" key="1">
    <citation type="journal article" date="2015" name="Nature">
        <title>rRNA introns, odd ribosomes, and small enigmatic genomes across a large radiation of phyla.</title>
        <authorList>
            <person name="Brown C.T."/>
            <person name="Hug L.A."/>
            <person name="Thomas B.C."/>
            <person name="Sharon I."/>
            <person name="Castelle C.J."/>
            <person name="Singh A."/>
            <person name="Wilkins M.J."/>
            <person name="Williams K.H."/>
            <person name="Banfield J.F."/>
        </authorList>
    </citation>
    <scope>NUCLEOTIDE SEQUENCE [LARGE SCALE GENOMIC DNA]</scope>
</reference>
<sequence length="87" mass="9797">MPIKKNAKKALRQSLKRAVRNKTVKAEIGSLRIKFRKAIDSVKKNEALEAAKIIGQKVDKAVSKKILKKNTAARIKSRMMKKVNAIK</sequence>
<evidence type="ECO:0000256" key="4">
    <source>
        <dbReference type="ARBA" id="ARBA00023274"/>
    </source>
</evidence>
<protein>
    <recommendedName>
        <fullName evidence="5 6">Small ribosomal subunit protein bS20</fullName>
    </recommendedName>
</protein>
<dbReference type="HAMAP" id="MF_00500">
    <property type="entry name" value="Ribosomal_bS20"/>
    <property type="match status" value="1"/>
</dbReference>
<dbReference type="Gene3D" id="1.20.58.110">
    <property type="entry name" value="Ribosomal protein S20"/>
    <property type="match status" value="1"/>
</dbReference>
<organism evidence="7 8">
    <name type="scientific">Candidatus Uhrbacteria bacterium GW2011_GWF2_44_350</name>
    <dbReference type="NCBI Taxonomy" id="1619000"/>
    <lineage>
        <taxon>Bacteria</taxon>
        <taxon>Candidatus Uhriibacteriota</taxon>
    </lineage>
</organism>
<comment type="similarity">
    <text evidence="6">Belongs to the bacterial ribosomal protein bS20 family.</text>
</comment>
<keyword evidence="3 6" id="KW-0689">Ribosomal protein</keyword>
<keyword evidence="2 6" id="KW-0694">RNA-binding</keyword>
<dbReference type="AlphaFoldDB" id="A0A0G1JD67"/>